<proteinExistence type="predicted"/>
<evidence type="ECO:0000313" key="2">
    <source>
        <dbReference type="EMBL" id="KAK7485084.1"/>
    </source>
</evidence>
<accession>A0ABD0KDA8</accession>
<dbReference type="EMBL" id="JACVVK020000199">
    <property type="protein sequence ID" value="KAK7485084.1"/>
    <property type="molecule type" value="Genomic_DNA"/>
</dbReference>
<feature type="compositionally biased region" description="Polar residues" evidence="1">
    <location>
        <begin position="67"/>
        <end position="81"/>
    </location>
</feature>
<evidence type="ECO:0000256" key="1">
    <source>
        <dbReference type="SAM" id="MobiDB-lite"/>
    </source>
</evidence>
<feature type="compositionally biased region" description="Polar residues" evidence="1">
    <location>
        <begin position="16"/>
        <end position="39"/>
    </location>
</feature>
<dbReference type="Proteomes" id="UP001519460">
    <property type="component" value="Unassembled WGS sequence"/>
</dbReference>
<feature type="region of interest" description="Disordered" evidence="1">
    <location>
        <begin position="1"/>
        <end position="41"/>
    </location>
</feature>
<gene>
    <name evidence="2" type="ORF">BaRGS_00023624</name>
</gene>
<protein>
    <submittedName>
        <fullName evidence="2">Uncharacterized protein</fullName>
    </submittedName>
</protein>
<sequence>MGTRHLSQHSARHPSSGDQQQEDSVVPTPQGTSRAGTVTSRRKWTRLCQCRVLSGALLSSPPKGTQFAANRQSRADNSLSVSIPYIP</sequence>
<feature type="region of interest" description="Disordered" evidence="1">
    <location>
        <begin position="57"/>
        <end position="87"/>
    </location>
</feature>
<dbReference type="AlphaFoldDB" id="A0ABD0KDA8"/>
<reference evidence="2 3" key="1">
    <citation type="journal article" date="2023" name="Sci. Data">
        <title>Genome assembly of the Korean intertidal mud-creeper Batillaria attramentaria.</title>
        <authorList>
            <person name="Patra A.K."/>
            <person name="Ho P.T."/>
            <person name="Jun S."/>
            <person name="Lee S.J."/>
            <person name="Kim Y."/>
            <person name="Won Y.J."/>
        </authorList>
    </citation>
    <scope>NUCLEOTIDE SEQUENCE [LARGE SCALE GENOMIC DNA]</scope>
    <source>
        <strain evidence="2">Wonlab-2016</strain>
    </source>
</reference>
<organism evidence="2 3">
    <name type="scientific">Batillaria attramentaria</name>
    <dbReference type="NCBI Taxonomy" id="370345"/>
    <lineage>
        <taxon>Eukaryota</taxon>
        <taxon>Metazoa</taxon>
        <taxon>Spiralia</taxon>
        <taxon>Lophotrochozoa</taxon>
        <taxon>Mollusca</taxon>
        <taxon>Gastropoda</taxon>
        <taxon>Caenogastropoda</taxon>
        <taxon>Sorbeoconcha</taxon>
        <taxon>Cerithioidea</taxon>
        <taxon>Batillariidae</taxon>
        <taxon>Batillaria</taxon>
    </lineage>
</organism>
<comment type="caution">
    <text evidence="2">The sequence shown here is derived from an EMBL/GenBank/DDBJ whole genome shotgun (WGS) entry which is preliminary data.</text>
</comment>
<feature type="compositionally biased region" description="Basic residues" evidence="1">
    <location>
        <begin position="1"/>
        <end position="12"/>
    </location>
</feature>
<evidence type="ECO:0000313" key="3">
    <source>
        <dbReference type="Proteomes" id="UP001519460"/>
    </source>
</evidence>
<keyword evidence="3" id="KW-1185">Reference proteome</keyword>
<name>A0ABD0KDA8_9CAEN</name>